<dbReference type="WBParaSite" id="PSAMB.scaffold1424size31671.g13144.t1">
    <property type="protein sequence ID" value="PSAMB.scaffold1424size31671.g13144.t1"/>
    <property type="gene ID" value="PSAMB.scaffold1424size31671.g13144"/>
</dbReference>
<keyword evidence="8" id="KW-1185">Reference proteome</keyword>
<dbReference type="InterPro" id="IPR037359">
    <property type="entry name" value="NST/OST"/>
</dbReference>
<feature type="binding site" evidence="4">
    <location>
        <position position="169"/>
    </location>
    <ligand>
        <name>3'-phosphoadenylyl sulfate</name>
        <dbReference type="ChEBI" id="CHEBI:58339"/>
    </ligand>
</feature>
<name>A0A914V0T7_9BILA</name>
<keyword evidence="2" id="KW-0325">Glycoprotein</keyword>
<evidence type="ECO:0000256" key="4">
    <source>
        <dbReference type="PIRSR" id="PIRSR637359-2"/>
    </source>
</evidence>
<proteinExistence type="predicted"/>
<keyword evidence="1" id="KW-0808">Transferase</keyword>
<evidence type="ECO:0000313" key="9">
    <source>
        <dbReference type="WBParaSite" id="PSAMB.scaffold1424size31671.g13144.t1"/>
    </source>
</evidence>
<keyword evidence="6" id="KW-0732">Signal</keyword>
<dbReference type="PANTHER" id="PTHR10605">
    <property type="entry name" value="HEPARAN SULFATE SULFOTRANSFERASE"/>
    <property type="match status" value="1"/>
</dbReference>
<evidence type="ECO:0000256" key="6">
    <source>
        <dbReference type="SAM" id="SignalP"/>
    </source>
</evidence>
<dbReference type="PANTHER" id="PTHR10605:SF72">
    <property type="entry name" value="HEPARAN SULFATE 3-O SULFOTRANSFERASE-B, ISOFORM A"/>
    <property type="match status" value="1"/>
</dbReference>
<dbReference type="Gene3D" id="3.40.50.300">
    <property type="entry name" value="P-loop containing nucleotide triphosphate hydrolases"/>
    <property type="match status" value="1"/>
</dbReference>
<evidence type="ECO:0000256" key="1">
    <source>
        <dbReference type="ARBA" id="ARBA00022679"/>
    </source>
</evidence>
<organism evidence="8 9">
    <name type="scientific">Plectus sambesii</name>
    <dbReference type="NCBI Taxonomy" id="2011161"/>
    <lineage>
        <taxon>Eukaryota</taxon>
        <taxon>Metazoa</taxon>
        <taxon>Ecdysozoa</taxon>
        <taxon>Nematoda</taxon>
        <taxon>Chromadorea</taxon>
        <taxon>Plectida</taxon>
        <taxon>Plectina</taxon>
        <taxon>Plectoidea</taxon>
        <taxon>Plectidae</taxon>
        <taxon>Plectus</taxon>
    </lineage>
</organism>
<keyword evidence="5" id="KW-1015">Disulfide bond</keyword>
<feature type="active site" description="For sulfotransferase activity" evidence="3">
    <location>
        <position position="52"/>
    </location>
</feature>
<feature type="binding site" evidence="4">
    <location>
        <begin position="285"/>
        <end position="289"/>
    </location>
    <ligand>
        <name>3'-phosphoadenylyl sulfate</name>
        <dbReference type="ChEBI" id="CHEBI:58339"/>
    </ligand>
</feature>
<feature type="disulfide bond" evidence="5">
    <location>
        <begin position="268"/>
        <end position="280"/>
    </location>
</feature>
<sequence>MPQWPQVFIVFVVFCGGCFLESSVAHGAVDLSASDTKTVKRLPQAIIIGVKKGGTRALLEYLRLHPNISAPGPEVHFFDRYHDRGLNWYRGSKCVDEVSGRFLAVCGEQTAAKNRRPKSNAADDDGEQMTIEKTPCYFVKREVPARIHRMSSAIKLIVVVRDPSTRAISDYTQSFSKGRTKRSFDEMLFHDGKEKINERWSAVRIGMYAKHLSKWLPYFPLEQIHFVNGEELINNPVNEMQAVERFLGLPSFISDDHFNFNATKGFPCVKRRHTDTDFRCLGATKGRTHPSLSARTLQLLNQFYARHNKLFYEMTGRDFGWPEKL</sequence>
<evidence type="ECO:0000256" key="5">
    <source>
        <dbReference type="PIRSR" id="PIRSR637359-3"/>
    </source>
</evidence>
<feature type="domain" description="Sulfotransferase" evidence="7">
    <location>
        <begin position="43"/>
        <end position="276"/>
    </location>
</feature>
<evidence type="ECO:0000313" key="8">
    <source>
        <dbReference type="Proteomes" id="UP000887566"/>
    </source>
</evidence>
<feature type="signal peptide" evidence="6">
    <location>
        <begin position="1"/>
        <end position="20"/>
    </location>
</feature>
<dbReference type="AlphaFoldDB" id="A0A914V0T7"/>
<reference evidence="9" key="1">
    <citation type="submission" date="2022-11" db="UniProtKB">
        <authorList>
            <consortium name="WormBaseParasite"/>
        </authorList>
    </citation>
    <scope>IDENTIFICATION</scope>
</reference>
<evidence type="ECO:0000256" key="2">
    <source>
        <dbReference type="ARBA" id="ARBA00023180"/>
    </source>
</evidence>
<evidence type="ECO:0000256" key="3">
    <source>
        <dbReference type="PIRSR" id="PIRSR637359-1"/>
    </source>
</evidence>
<evidence type="ECO:0000259" key="7">
    <source>
        <dbReference type="Pfam" id="PF00685"/>
    </source>
</evidence>
<feature type="binding site" evidence="4">
    <location>
        <position position="161"/>
    </location>
    <ligand>
        <name>3'-phosphoadenylyl sulfate</name>
        <dbReference type="ChEBI" id="CHEBI:58339"/>
    </ligand>
</feature>
<dbReference type="SUPFAM" id="SSF52540">
    <property type="entry name" value="P-loop containing nucleoside triphosphate hydrolases"/>
    <property type="match status" value="1"/>
</dbReference>
<dbReference type="InterPro" id="IPR000863">
    <property type="entry name" value="Sulfotransferase_dom"/>
</dbReference>
<feature type="chain" id="PRO_5037294896" evidence="6">
    <location>
        <begin position="21"/>
        <end position="325"/>
    </location>
</feature>
<dbReference type="Pfam" id="PF00685">
    <property type="entry name" value="Sulfotransfer_1"/>
    <property type="match status" value="1"/>
</dbReference>
<dbReference type="Proteomes" id="UP000887566">
    <property type="component" value="Unplaced"/>
</dbReference>
<dbReference type="InterPro" id="IPR027417">
    <property type="entry name" value="P-loop_NTPase"/>
</dbReference>
<accession>A0A914V0T7</accession>
<protein>
    <submittedName>
        <fullName evidence="9">Sulfotransferase domain-containing protein</fullName>
    </submittedName>
</protein>
<dbReference type="GO" id="GO:0008467">
    <property type="term" value="F:[heparan sulfate]-glucosamine 3-sulfotransferase activity"/>
    <property type="evidence" value="ECO:0007669"/>
    <property type="project" value="TreeGrafter"/>
</dbReference>
<feature type="binding site" evidence="4">
    <location>
        <begin position="52"/>
        <end position="56"/>
    </location>
    <ligand>
        <name>3'-phosphoadenylyl sulfate</name>
        <dbReference type="ChEBI" id="CHEBI:58339"/>
    </ligand>
</feature>